<dbReference type="NCBIfam" id="TIGR00174">
    <property type="entry name" value="miaA"/>
    <property type="match status" value="1"/>
</dbReference>
<dbReference type="SUPFAM" id="SSF52540">
    <property type="entry name" value="P-loop containing nucleoside triphosphate hydrolases"/>
    <property type="match status" value="2"/>
</dbReference>
<evidence type="ECO:0000256" key="8">
    <source>
        <dbReference type="ARBA" id="ARBA00022842"/>
    </source>
</evidence>
<dbReference type="Gene3D" id="1.10.20.140">
    <property type="match status" value="1"/>
</dbReference>
<evidence type="ECO:0000313" key="14">
    <source>
        <dbReference type="EMBL" id="NME68324.1"/>
    </source>
</evidence>
<comment type="subunit">
    <text evidence="10">Monomer.</text>
</comment>
<dbReference type="InterPro" id="IPR039657">
    <property type="entry name" value="Dimethylallyltransferase"/>
</dbReference>
<sequence>MYLCNKLFRILEKEKILVVVVGPTAVGKTDFCVELARKLSTEIVYADSRQFFKEMQIGTARPTEEEMQEIPHHFVGHLSIEQEYSFGHYEKDTLQLLEQLFQNHKYVILSGGSGMYVDAICNGIDPMPTSDPNVREVLNNRYKQDGIAPLLEELQQKDPEYYNQVDRANYQRVIRALEVIEITGKKYSGQRSQYKANRPFKIIKIGLNRDRQELYDRINMRMDIMLNNGLLKEVESLFPHKDKNALQTVGYKEIFDFWDGKQDWNTTVELLKRNSRRYAKKQLSWFKRDTSTHWVHPSQLEDVIKYIHSLNL</sequence>
<dbReference type="Gene3D" id="3.40.50.300">
    <property type="entry name" value="P-loop containing nucleotide triphosphate hydrolases"/>
    <property type="match status" value="1"/>
</dbReference>
<keyword evidence="8 10" id="KW-0460">Magnesium</keyword>
<dbReference type="EMBL" id="JABANE010000022">
    <property type="protein sequence ID" value="NME68324.1"/>
    <property type="molecule type" value="Genomic_DNA"/>
</dbReference>
<comment type="caution">
    <text evidence="14">The sequence shown here is derived from an EMBL/GenBank/DDBJ whole genome shotgun (WGS) entry which is preliminary data.</text>
</comment>
<keyword evidence="15" id="KW-1185">Reference proteome</keyword>
<feature type="site" description="Interaction with substrate tRNA" evidence="10">
    <location>
        <position position="113"/>
    </location>
</feature>
<feature type="binding site" evidence="10">
    <location>
        <begin position="24"/>
        <end position="29"/>
    </location>
    <ligand>
        <name>substrate</name>
    </ligand>
</feature>
<keyword evidence="6 10" id="KW-0547">Nucleotide-binding</keyword>
<dbReference type="HAMAP" id="MF_00185">
    <property type="entry name" value="IPP_trans"/>
    <property type="match status" value="1"/>
</dbReference>
<evidence type="ECO:0000256" key="7">
    <source>
        <dbReference type="ARBA" id="ARBA00022840"/>
    </source>
</evidence>
<dbReference type="GO" id="GO:0052381">
    <property type="term" value="F:tRNA dimethylallyltransferase activity"/>
    <property type="evidence" value="ECO:0007669"/>
    <property type="project" value="UniProtKB-UniRule"/>
</dbReference>
<feature type="site" description="Interaction with substrate tRNA" evidence="10">
    <location>
        <position position="135"/>
    </location>
</feature>
<comment type="catalytic activity">
    <reaction evidence="9 10 11">
        <text>adenosine(37) in tRNA + dimethylallyl diphosphate = N(6)-dimethylallyladenosine(37) in tRNA + diphosphate</text>
        <dbReference type="Rhea" id="RHEA:26482"/>
        <dbReference type="Rhea" id="RHEA-COMP:10162"/>
        <dbReference type="Rhea" id="RHEA-COMP:10375"/>
        <dbReference type="ChEBI" id="CHEBI:33019"/>
        <dbReference type="ChEBI" id="CHEBI:57623"/>
        <dbReference type="ChEBI" id="CHEBI:74411"/>
        <dbReference type="ChEBI" id="CHEBI:74415"/>
        <dbReference type="EC" id="2.5.1.75"/>
    </reaction>
</comment>
<evidence type="ECO:0000256" key="12">
    <source>
        <dbReference type="RuleBase" id="RU003784"/>
    </source>
</evidence>
<evidence type="ECO:0000256" key="3">
    <source>
        <dbReference type="ARBA" id="ARBA00005842"/>
    </source>
</evidence>
<reference evidence="14 15" key="1">
    <citation type="submission" date="2020-04" db="EMBL/GenBank/DDBJ databases">
        <title>Flammeovirga sp. SR4, a novel species isolated from seawater.</title>
        <authorList>
            <person name="Wang X."/>
        </authorList>
    </citation>
    <scope>NUCLEOTIDE SEQUENCE [LARGE SCALE GENOMIC DNA]</scope>
    <source>
        <strain evidence="14 15">ATCC 23126</strain>
    </source>
</reference>
<comment type="similarity">
    <text evidence="3 10 13">Belongs to the IPP transferase family.</text>
</comment>
<feature type="region of interest" description="Interaction with substrate tRNA" evidence="10">
    <location>
        <begin position="171"/>
        <end position="175"/>
    </location>
</feature>
<name>A0A7X9P3V3_9BACT</name>
<feature type="region of interest" description="Interaction with substrate tRNA" evidence="10">
    <location>
        <begin position="47"/>
        <end position="50"/>
    </location>
</feature>
<evidence type="ECO:0000313" key="15">
    <source>
        <dbReference type="Proteomes" id="UP000576082"/>
    </source>
</evidence>
<dbReference type="Pfam" id="PF01715">
    <property type="entry name" value="IPPT"/>
    <property type="match status" value="1"/>
</dbReference>
<evidence type="ECO:0000256" key="13">
    <source>
        <dbReference type="RuleBase" id="RU003785"/>
    </source>
</evidence>
<keyword evidence="7 10" id="KW-0067">ATP-binding</keyword>
<evidence type="ECO:0000256" key="1">
    <source>
        <dbReference type="ARBA" id="ARBA00001946"/>
    </source>
</evidence>
<evidence type="ECO:0000256" key="6">
    <source>
        <dbReference type="ARBA" id="ARBA00022741"/>
    </source>
</evidence>
<dbReference type="InterPro" id="IPR027417">
    <property type="entry name" value="P-loop_NTPase"/>
</dbReference>
<organism evidence="14 15">
    <name type="scientific">Flammeovirga aprica JL-4</name>
    <dbReference type="NCBI Taxonomy" id="694437"/>
    <lineage>
        <taxon>Bacteria</taxon>
        <taxon>Pseudomonadati</taxon>
        <taxon>Bacteroidota</taxon>
        <taxon>Cytophagia</taxon>
        <taxon>Cytophagales</taxon>
        <taxon>Flammeovirgaceae</taxon>
        <taxon>Flammeovirga</taxon>
    </lineage>
</organism>
<comment type="cofactor">
    <cofactor evidence="1 10">
        <name>Mg(2+)</name>
        <dbReference type="ChEBI" id="CHEBI:18420"/>
    </cofactor>
</comment>
<evidence type="ECO:0000256" key="10">
    <source>
        <dbReference type="HAMAP-Rule" id="MF_00185"/>
    </source>
</evidence>
<evidence type="ECO:0000256" key="9">
    <source>
        <dbReference type="ARBA" id="ARBA00049563"/>
    </source>
</evidence>
<feature type="binding site" evidence="10">
    <location>
        <begin position="22"/>
        <end position="29"/>
    </location>
    <ligand>
        <name>ATP</name>
        <dbReference type="ChEBI" id="CHEBI:30616"/>
    </ligand>
</feature>
<accession>A0A7X9P3V3</accession>
<evidence type="ECO:0000256" key="2">
    <source>
        <dbReference type="ARBA" id="ARBA00003213"/>
    </source>
</evidence>
<dbReference type="PANTHER" id="PTHR11088">
    <property type="entry name" value="TRNA DIMETHYLALLYLTRANSFERASE"/>
    <property type="match status" value="1"/>
</dbReference>
<dbReference type="PANTHER" id="PTHR11088:SF60">
    <property type="entry name" value="TRNA DIMETHYLALLYLTRANSFERASE"/>
    <property type="match status" value="1"/>
</dbReference>
<keyword evidence="5 10" id="KW-0819">tRNA processing</keyword>
<evidence type="ECO:0000256" key="11">
    <source>
        <dbReference type="RuleBase" id="RU003783"/>
    </source>
</evidence>
<dbReference type="GO" id="GO:0005524">
    <property type="term" value="F:ATP binding"/>
    <property type="evidence" value="ECO:0007669"/>
    <property type="project" value="UniProtKB-UniRule"/>
</dbReference>
<evidence type="ECO:0000256" key="5">
    <source>
        <dbReference type="ARBA" id="ARBA00022694"/>
    </source>
</evidence>
<dbReference type="InterPro" id="IPR018022">
    <property type="entry name" value="IPT"/>
</dbReference>
<dbReference type="Proteomes" id="UP000576082">
    <property type="component" value="Unassembled WGS sequence"/>
</dbReference>
<comment type="function">
    <text evidence="2 10 12">Catalyzes the transfer of a dimethylallyl group onto the adenine at position 37 in tRNAs that read codons beginning with uridine, leading to the formation of N6-(dimethylallyl)adenosine (i(6)A).</text>
</comment>
<evidence type="ECO:0000256" key="4">
    <source>
        <dbReference type="ARBA" id="ARBA00022679"/>
    </source>
</evidence>
<gene>
    <name evidence="10 14" type="primary">miaA</name>
    <name evidence="14" type="ORF">HHU12_10170</name>
</gene>
<protein>
    <recommendedName>
        <fullName evidence="10">tRNA dimethylallyltransferase</fullName>
        <ecNumber evidence="10">2.5.1.75</ecNumber>
    </recommendedName>
    <alternativeName>
        <fullName evidence="10">Dimethylallyl diphosphate:tRNA dimethylallyltransferase</fullName>
        <shortName evidence="10">DMAPP:tRNA dimethylallyltransferase</shortName>
        <shortName evidence="10">DMATase</shortName>
    </alternativeName>
    <alternativeName>
        <fullName evidence="10">Isopentenyl-diphosphate:tRNA isopentenyltransferase</fullName>
        <shortName evidence="10">IPP transferase</shortName>
        <shortName evidence="10">IPPT</shortName>
        <shortName evidence="10">IPTase</shortName>
    </alternativeName>
</protein>
<dbReference type="GO" id="GO:0006400">
    <property type="term" value="P:tRNA modification"/>
    <property type="evidence" value="ECO:0007669"/>
    <property type="project" value="TreeGrafter"/>
</dbReference>
<dbReference type="AlphaFoldDB" id="A0A7X9P3V3"/>
<proteinExistence type="inferred from homology"/>
<keyword evidence="4 10" id="KW-0808">Transferase</keyword>
<dbReference type="EC" id="2.5.1.75" evidence="10"/>
<comment type="caution">
    <text evidence="10">Lacks conserved residue(s) required for the propagation of feature annotation.</text>
</comment>